<evidence type="ECO:0000313" key="3">
    <source>
        <dbReference type="Proteomes" id="UP000789901"/>
    </source>
</evidence>
<keyword evidence="1" id="KW-0175">Coiled coil</keyword>
<gene>
    <name evidence="2" type="ORF">GMARGA_LOCUS6066</name>
</gene>
<proteinExistence type="predicted"/>
<feature type="coiled-coil region" evidence="1">
    <location>
        <begin position="21"/>
        <end position="48"/>
    </location>
</feature>
<dbReference type="Proteomes" id="UP000789901">
    <property type="component" value="Unassembled WGS sequence"/>
</dbReference>
<name>A0ABN7UFF7_GIGMA</name>
<keyword evidence="3" id="KW-1185">Reference proteome</keyword>
<dbReference type="EMBL" id="CAJVQB010002677">
    <property type="protein sequence ID" value="CAG8583564.1"/>
    <property type="molecule type" value="Genomic_DNA"/>
</dbReference>
<accession>A0ABN7UFF7</accession>
<evidence type="ECO:0000256" key="1">
    <source>
        <dbReference type="SAM" id="Coils"/>
    </source>
</evidence>
<organism evidence="2 3">
    <name type="scientific">Gigaspora margarita</name>
    <dbReference type="NCBI Taxonomy" id="4874"/>
    <lineage>
        <taxon>Eukaryota</taxon>
        <taxon>Fungi</taxon>
        <taxon>Fungi incertae sedis</taxon>
        <taxon>Mucoromycota</taxon>
        <taxon>Glomeromycotina</taxon>
        <taxon>Glomeromycetes</taxon>
        <taxon>Diversisporales</taxon>
        <taxon>Gigasporaceae</taxon>
        <taxon>Gigaspora</taxon>
    </lineage>
</organism>
<protein>
    <submittedName>
        <fullName evidence="2">32433_t:CDS:1</fullName>
    </submittedName>
</protein>
<evidence type="ECO:0000313" key="2">
    <source>
        <dbReference type="EMBL" id="CAG8583564.1"/>
    </source>
</evidence>
<comment type="caution">
    <text evidence="2">The sequence shown here is derived from an EMBL/GenBank/DDBJ whole genome shotgun (WGS) entry which is preliminary data.</text>
</comment>
<reference evidence="2 3" key="1">
    <citation type="submission" date="2021-06" db="EMBL/GenBank/DDBJ databases">
        <authorList>
            <person name="Kallberg Y."/>
            <person name="Tangrot J."/>
            <person name="Rosling A."/>
        </authorList>
    </citation>
    <scope>NUCLEOTIDE SEQUENCE [LARGE SCALE GENOMIC DNA]</scope>
    <source>
        <strain evidence="2 3">120-4 pot B 10/14</strain>
    </source>
</reference>
<sequence length="87" mass="9963">MSDKPRKSVPNISPKIKLYINSACQATITTLLRKMEELEMKNNLLQDKYLSTPIFNSLKIPINKLYNTKTTTCSKGLYEPVSCKHQD</sequence>